<name>A0A2T0PYQ3_9ACTN</name>
<dbReference type="PANTHER" id="PTHR16305">
    <property type="entry name" value="TESTICULAR SOLUBLE ADENYLYL CYCLASE"/>
    <property type="match status" value="1"/>
</dbReference>
<accession>A0A2T0PYQ3</accession>
<dbReference type="SMART" id="SM00421">
    <property type="entry name" value="HTH_LUXR"/>
    <property type="match status" value="1"/>
</dbReference>
<dbReference type="GO" id="GO:0005737">
    <property type="term" value="C:cytoplasm"/>
    <property type="evidence" value="ECO:0007669"/>
    <property type="project" value="TreeGrafter"/>
</dbReference>
<dbReference type="EMBL" id="PVZC01000007">
    <property type="protein sequence ID" value="PRX96648.1"/>
    <property type="molecule type" value="Genomic_DNA"/>
</dbReference>
<dbReference type="PROSITE" id="PS00622">
    <property type="entry name" value="HTH_LUXR_1"/>
    <property type="match status" value="1"/>
</dbReference>
<evidence type="ECO:0000256" key="2">
    <source>
        <dbReference type="ARBA" id="ARBA00022840"/>
    </source>
</evidence>
<dbReference type="PROSITE" id="PS50043">
    <property type="entry name" value="HTH_LUXR_2"/>
    <property type="match status" value="1"/>
</dbReference>
<feature type="domain" description="HTH luxR-type" evidence="3">
    <location>
        <begin position="814"/>
        <end position="877"/>
    </location>
</feature>
<dbReference type="SUPFAM" id="SSF46894">
    <property type="entry name" value="C-terminal effector domain of the bipartite response regulators"/>
    <property type="match status" value="1"/>
</dbReference>
<dbReference type="Pfam" id="PF13191">
    <property type="entry name" value="AAA_16"/>
    <property type="match status" value="1"/>
</dbReference>
<sequence length="877" mass="92889">MLSGEAGIGKSALLRHAAELALQGEPMRPLSCAGIESDVKQAFGALHQLLGPVLGHLDALPAAQAAALRGALGITDSTASDLLVSAAVLGLLTEAAADRPLLVAVDDLQWVDRASAAALLFAARRLAADPIAVLIAVRDSEPATVDIGDLPHLALGGLSELDTARLLSPLGRQLSSRWLRSVHAATHGNPLALIELARLGDPDAVSADLALTGTVPAGARVRAAFLRRVRTLPSDSRELLVVAAAEETGHTATVLGAANRLGLSADALTPAEEASLIEVAGPRLRFQHPLVRSAVYADAPFQRRRAAHLAFAAHLADQDEHDRATWHRALVATEADEELAGALERSADAARRRGGEAAAASVLQRAARLSETTEGRLRRTVAAAFVALDSGQPELARRLVDEIMAEPVPTATMARLTGTIELYSGDPAVAYEHLSRCAELLAEADPEEAAWLYMLASGAALNAGELAAAKRAPRRIAELDCSAATRRAGRGMARALEGSLSGTELWQLPEALARSQPEGGGRPWMWATVIAWAGPDQHQARRLAEATGQRLRAAGSAAPLTELLYYQADIEYRLGRWAEGIAHAEEGLRFAHETGQRGWMTNLLALLARFAAVRGEGAACRRYADRALAIAVPLRHRLAEVTTNTALGLLALAEGDVEDAYARLSELYAPGSPHGRGYAATGTAPELVEAAVQVGRADTAAAVVAAFEEWTGADGATPWARIQLEQCRALLAADGTAEGHYQRALAGAGVGELPFARARIALRYGEWLRRARRYTEARTRLRTATQLFDTLGAEPWARRARSGLTAAGGAAPYPGSAAELLTPQERAVARLAADGYSNREIGERLFLSPRTVGSHLYRMFPKLGISARAQLRDLDLG</sequence>
<dbReference type="Pfam" id="PF00196">
    <property type="entry name" value="GerE"/>
    <property type="match status" value="1"/>
</dbReference>
<dbReference type="PANTHER" id="PTHR16305:SF35">
    <property type="entry name" value="TRANSCRIPTIONAL ACTIVATOR DOMAIN"/>
    <property type="match status" value="1"/>
</dbReference>
<dbReference type="SUPFAM" id="SSF52540">
    <property type="entry name" value="P-loop containing nucleoside triphosphate hydrolases"/>
    <property type="match status" value="1"/>
</dbReference>
<gene>
    <name evidence="4" type="ORF">CLV72_107171</name>
</gene>
<protein>
    <submittedName>
        <fullName evidence="4">AAA ATPase-like protein</fullName>
    </submittedName>
</protein>
<dbReference type="InterPro" id="IPR011990">
    <property type="entry name" value="TPR-like_helical_dom_sf"/>
</dbReference>
<dbReference type="GO" id="GO:0003677">
    <property type="term" value="F:DNA binding"/>
    <property type="evidence" value="ECO:0007669"/>
    <property type="project" value="InterPro"/>
</dbReference>
<dbReference type="Gene3D" id="1.25.40.10">
    <property type="entry name" value="Tetratricopeptide repeat domain"/>
    <property type="match status" value="1"/>
</dbReference>
<dbReference type="InterPro" id="IPR036388">
    <property type="entry name" value="WH-like_DNA-bd_sf"/>
</dbReference>
<dbReference type="GO" id="GO:0006355">
    <property type="term" value="P:regulation of DNA-templated transcription"/>
    <property type="evidence" value="ECO:0007669"/>
    <property type="project" value="InterPro"/>
</dbReference>
<evidence type="ECO:0000256" key="1">
    <source>
        <dbReference type="ARBA" id="ARBA00022741"/>
    </source>
</evidence>
<keyword evidence="1" id="KW-0547">Nucleotide-binding</keyword>
<dbReference type="GO" id="GO:0005524">
    <property type="term" value="F:ATP binding"/>
    <property type="evidence" value="ECO:0007669"/>
    <property type="project" value="UniProtKB-KW"/>
</dbReference>
<dbReference type="AlphaFoldDB" id="A0A2T0PYQ3"/>
<evidence type="ECO:0000313" key="4">
    <source>
        <dbReference type="EMBL" id="PRX96648.1"/>
    </source>
</evidence>
<dbReference type="Gene3D" id="1.10.10.10">
    <property type="entry name" value="Winged helix-like DNA-binding domain superfamily/Winged helix DNA-binding domain"/>
    <property type="match status" value="1"/>
</dbReference>
<comment type="caution">
    <text evidence="4">The sequence shown here is derived from an EMBL/GenBank/DDBJ whole genome shotgun (WGS) entry which is preliminary data.</text>
</comment>
<reference evidence="4 5" key="1">
    <citation type="submission" date="2018-03" db="EMBL/GenBank/DDBJ databases">
        <title>Genomic Encyclopedia of Archaeal and Bacterial Type Strains, Phase II (KMG-II): from individual species to whole genera.</title>
        <authorList>
            <person name="Goeker M."/>
        </authorList>
    </citation>
    <scope>NUCLEOTIDE SEQUENCE [LARGE SCALE GENOMIC DNA]</scope>
    <source>
        <strain evidence="4 5">DSM 45601</strain>
    </source>
</reference>
<dbReference type="InterPro" id="IPR027417">
    <property type="entry name" value="P-loop_NTPase"/>
</dbReference>
<dbReference type="CDD" id="cd06170">
    <property type="entry name" value="LuxR_C_like"/>
    <property type="match status" value="1"/>
</dbReference>
<organism evidence="4 5">
    <name type="scientific">Allonocardiopsis opalescens</name>
    <dbReference type="NCBI Taxonomy" id="1144618"/>
    <lineage>
        <taxon>Bacteria</taxon>
        <taxon>Bacillati</taxon>
        <taxon>Actinomycetota</taxon>
        <taxon>Actinomycetes</taxon>
        <taxon>Streptosporangiales</taxon>
        <taxon>Allonocardiopsis</taxon>
    </lineage>
</organism>
<dbReference type="InterPro" id="IPR016032">
    <property type="entry name" value="Sig_transdc_resp-reg_C-effctor"/>
</dbReference>
<evidence type="ECO:0000313" key="5">
    <source>
        <dbReference type="Proteomes" id="UP000237846"/>
    </source>
</evidence>
<dbReference type="InterPro" id="IPR000792">
    <property type="entry name" value="Tscrpt_reg_LuxR_C"/>
</dbReference>
<dbReference type="InterPro" id="IPR041664">
    <property type="entry name" value="AAA_16"/>
</dbReference>
<dbReference type="GO" id="GO:0004016">
    <property type="term" value="F:adenylate cyclase activity"/>
    <property type="evidence" value="ECO:0007669"/>
    <property type="project" value="TreeGrafter"/>
</dbReference>
<proteinExistence type="predicted"/>
<dbReference type="Proteomes" id="UP000237846">
    <property type="component" value="Unassembled WGS sequence"/>
</dbReference>
<dbReference type="PRINTS" id="PR00038">
    <property type="entry name" value="HTHLUXR"/>
</dbReference>
<keyword evidence="2" id="KW-0067">ATP-binding</keyword>
<keyword evidence="5" id="KW-1185">Reference proteome</keyword>
<evidence type="ECO:0000259" key="3">
    <source>
        <dbReference type="PROSITE" id="PS50043"/>
    </source>
</evidence>